<dbReference type="PROSITE" id="PS51186">
    <property type="entry name" value="GNAT"/>
    <property type="match status" value="1"/>
</dbReference>
<organism evidence="2 3">
    <name type="scientific">Cohnella suwonensis</name>
    <dbReference type="NCBI Taxonomy" id="696072"/>
    <lineage>
        <taxon>Bacteria</taxon>
        <taxon>Bacillati</taxon>
        <taxon>Bacillota</taxon>
        <taxon>Bacilli</taxon>
        <taxon>Bacillales</taxon>
        <taxon>Paenibacillaceae</taxon>
        <taxon>Cohnella</taxon>
    </lineage>
</organism>
<comment type="caution">
    <text evidence="2">The sequence shown here is derived from an EMBL/GenBank/DDBJ whole genome shotgun (WGS) entry which is preliminary data.</text>
</comment>
<evidence type="ECO:0000313" key="3">
    <source>
        <dbReference type="Proteomes" id="UP001596105"/>
    </source>
</evidence>
<dbReference type="Proteomes" id="UP001596105">
    <property type="component" value="Unassembled WGS sequence"/>
</dbReference>
<proteinExistence type="predicted"/>
<dbReference type="InterPro" id="IPR016181">
    <property type="entry name" value="Acyl_CoA_acyltransferase"/>
</dbReference>
<dbReference type="EC" id="2.3.-.-" evidence="2"/>
<name>A0ABW0M5N7_9BACL</name>
<gene>
    <name evidence="2" type="ORF">ACFPPD_26720</name>
</gene>
<reference evidence="3" key="1">
    <citation type="journal article" date="2019" name="Int. J. Syst. Evol. Microbiol.">
        <title>The Global Catalogue of Microorganisms (GCM) 10K type strain sequencing project: providing services to taxonomists for standard genome sequencing and annotation.</title>
        <authorList>
            <consortium name="The Broad Institute Genomics Platform"/>
            <consortium name="The Broad Institute Genome Sequencing Center for Infectious Disease"/>
            <person name="Wu L."/>
            <person name="Ma J."/>
        </authorList>
    </citation>
    <scope>NUCLEOTIDE SEQUENCE [LARGE SCALE GENOMIC DNA]</scope>
    <source>
        <strain evidence="3">CCUG 57113</strain>
    </source>
</reference>
<evidence type="ECO:0000313" key="2">
    <source>
        <dbReference type="EMBL" id="MFC5472283.1"/>
    </source>
</evidence>
<dbReference type="InterPro" id="IPR000182">
    <property type="entry name" value="GNAT_dom"/>
</dbReference>
<dbReference type="EMBL" id="JBHSMH010000120">
    <property type="protein sequence ID" value="MFC5472283.1"/>
    <property type="molecule type" value="Genomic_DNA"/>
</dbReference>
<feature type="domain" description="N-acetyltransferase" evidence="1">
    <location>
        <begin position="3"/>
        <end position="130"/>
    </location>
</feature>
<dbReference type="GO" id="GO:0016746">
    <property type="term" value="F:acyltransferase activity"/>
    <property type="evidence" value="ECO:0007669"/>
    <property type="project" value="UniProtKB-KW"/>
</dbReference>
<sequence>MSIIIRSEIESDHTQVHDVNWVAFGNREDEATLVERIRNTPNFVPQLSIVAELDGEIVGHLLLSKAEVVDDNNLHEVIVLAPIAVKPDYQKQGIGKQLIYEGLNRCKELGFYIVLLIGHPSRPLMKTLFA</sequence>
<dbReference type="Gene3D" id="3.40.630.30">
    <property type="match status" value="1"/>
</dbReference>
<keyword evidence="2" id="KW-0808">Transferase</keyword>
<protein>
    <submittedName>
        <fullName evidence="2">GNAT family N-acetyltransferase</fullName>
        <ecNumber evidence="2">2.3.-.-</ecNumber>
    </submittedName>
</protein>
<accession>A0ABW0M5N7</accession>
<keyword evidence="2" id="KW-0012">Acyltransferase</keyword>
<dbReference type="CDD" id="cd04301">
    <property type="entry name" value="NAT_SF"/>
    <property type="match status" value="1"/>
</dbReference>
<keyword evidence="3" id="KW-1185">Reference proteome</keyword>
<evidence type="ECO:0000259" key="1">
    <source>
        <dbReference type="PROSITE" id="PS51186"/>
    </source>
</evidence>
<dbReference type="SUPFAM" id="SSF55729">
    <property type="entry name" value="Acyl-CoA N-acyltransferases (Nat)"/>
    <property type="match status" value="1"/>
</dbReference>
<dbReference type="RefSeq" id="WP_209749800.1">
    <property type="nucleotide sequence ID" value="NZ_JBHSMH010000120.1"/>
</dbReference>
<dbReference type="Pfam" id="PF00583">
    <property type="entry name" value="Acetyltransf_1"/>
    <property type="match status" value="1"/>
</dbReference>